<dbReference type="Gene3D" id="2.50.20.20">
    <property type="match status" value="1"/>
</dbReference>
<dbReference type="Pfam" id="PF20316">
    <property type="entry name" value="DUF6612"/>
    <property type="match status" value="1"/>
</dbReference>
<accession>A0A0M3US60</accession>
<dbReference type="AlphaFoldDB" id="A0A0M3US60"/>
<evidence type="ECO:0000313" key="2">
    <source>
        <dbReference type="EMBL" id="ALF17799.1"/>
    </source>
</evidence>
<dbReference type="OrthoDB" id="87978at2"/>
<protein>
    <recommendedName>
        <fullName evidence="4">Lipoprotein</fullName>
    </recommendedName>
</protein>
<dbReference type="PROSITE" id="PS51257">
    <property type="entry name" value="PROKAR_LIPOPROTEIN"/>
    <property type="match status" value="1"/>
</dbReference>
<name>A0A0M3US60_9FUSO</name>
<dbReference type="InterPro" id="IPR046720">
    <property type="entry name" value="DUF6612"/>
</dbReference>
<dbReference type="EMBL" id="CP012713">
    <property type="protein sequence ID" value="ALF17799.1"/>
    <property type="molecule type" value="Genomic_DNA"/>
</dbReference>
<dbReference type="PATRIC" id="fig|76859.3.peg.1251"/>
<feature type="region of interest" description="Disordered" evidence="1">
    <location>
        <begin position="243"/>
        <end position="272"/>
    </location>
</feature>
<dbReference type="RefSeq" id="WP_008700420.1">
    <property type="nucleotide sequence ID" value="NZ_CP012713.1"/>
</dbReference>
<reference evidence="2 3" key="1">
    <citation type="submission" date="2015-09" db="EMBL/GenBank/DDBJ databases">
        <authorList>
            <person name="Jackson K.R."/>
            <person name="Lunt B.L."/>
            <person name="Fisher J.N.B."/>
            <person name="Gardner A.V."/>
            <person name="Bailey M.E."/>
            <person name="Deus L.M."/>
            <person name="Earl A.S."/>
            <person name="Gibby P.D."/>
            <person name="Hartmann K.A."/>
            <person name="Liu J.E."/>
            <person name="Manci A.M."/>
            <person name="Nielsen D.A."/>
            <person name="Solomon M.B."/>
            <person name="Breakwell D.P."/>
            <person name="Burnett S.H."/>
            <person name="Grose J.H."/>
        </authorList>
    </citation>
    <scope>NUCLEOTIDE SEQUENCE [LARGE SCALE GENOMIC DNA]</scope>
    <source>
        <strain evidence="2 3">KCOM 1279</strain>
    </source>
</reference>
<proteinExistence type="predicted"/>
<organism evidence="2">
    <name type="scientific">Fusobacterium animalis</name>
    <dbReference type="NCBI Taxonomy" id="76859"/>
    <lineage>
        <taxon>Bacteria</taxon>
        <taxon>Fusobacteriati</taxon>
        <taxon>Fusobacteriota</taxon>
        <taxon>Fusobacteriia</taxon>
        <taxon>Fusobacteriales</taxon>
        <taxon>Fusobacteriaceae</taxon>
        <taxon>Fusobacterium</taxon>
    </lineage>
</organism>
<dbReference type="Proteomes" id="UP000063147">
    <property type="component" value="Chromosome"/>
</dbReference>
<evidence type="ECO:0000256" key="1">
    <source>
        <dbReference type="SAM" id="MobiDB-lite"/>
    </source>
</evidence>
<sequence>MKKSLKKSLFILLTLLSVFFIVACGDKLSKKEVIEKFIESDKNIKSADLTITMKIEQKNSTNPAGISMEASGDLSVILEPTLAMKMDITVPFSNNKLAMYMKDDYSYIQNPNNNQWIKQSNKGFGEQFTKLYAQSNAMYDFLLKNIDKIDLKEKDGNYLLIIKNFKDLFKDDLKSLNIPENQFDMFNDISMTFEIDKKTFLPITFTMSGAIKVENIKMDFAFEAKYSNINNVKEIIIPKEALEAKEEKSPEEQQQETEKIENPEIDDKVDKK</sequence>
<gene>
    <name evidence="2" type="ORF">RN98_06265</name>
</gene>
<evidence type="ECO:0000313" key="3">
    <source>
        <dbReference type="Proteomes" id="UP000063147"/>
    </source>
</evidence>
<evidence type="ECO:0008006" key="4">
    <source>
        <dbReference type="Google" id="ProtNLM"/>
    </source>
</evidence>